<dbReference type="Pfam" id="PF13773">
    <property type="entry name" value="DUF4170"/>
    <property type="match status" value="1"/>
</dbReference>
<dbReference type="RefSeq" id="WP_310798271.1">
    <property type="nucleotide sequence ID" value="NZ_CP123872.1"/>
</dbReference>
<gene>
    <name evidence="1" type="ORF">QGN29_12860</name>
</gene>
<sequence length="73" mass="8088">MAQLPHLVFGGKVTDPQTLEFEDLNKVDLVGVYGSYDEAVTAWRAVSQANVDDCMTKYVVVHLHKLLEPEAQG</sequence>
<reference evidence="1" key="1">
    <citation type="submission" date="2023-04" db="EMBL/GenBank/DDBJ databases">
        <title>Complete genome sequence of Temperatibacter marinus.</title>
        <authorList>
            <person name="Rong J.-C."/>
            <person name="Yi M.-L."/>
            <person name="Zhao Q."/>
        </authorList>
    </citation>
    <scope>NUCLEOTIDE SEQUENCE</scope>
    <source>
        <strain evidence="1">NBRC 110045</strain>
    </source>
</reference>
<dbReference type="KEGG" id="tmk:QGN29_12860"/>
<keyword evidence="2" id="KW-1185">Reference proteome</keyword>
<protein>
    <submittedName>
        <fullName evidence="1">DUF4170 domain-containing protein</fullName>
    </submittedName>
</protein>
<dbReference type="Proteomes" id="UP001268683">
    <property type="component" value="Chromosome"/>
</dbReference>
<dbReference type="InterPro" id="IPR025226">
    <property type="entry name" value="DUF4170"/>
</dbReference>
<organism evidence="1 2">
    <name type="scientific">Temperatibacter marinus</name>
    <dbReference type="NCBI Taxonomy" id="1456591"/>
    <lineage>
        <taxon>Bacteria</taxon>
        <taxon>Pseudomonadati</taxon>
        <taxon>Pseudomonadota</taxon>
        <taxon>Alphaproteobacteria</taxon>
        <taxon>Kordiimonadales</taxon>
        <taxon>Temperatibacteraceae</taxon>
        <taxon>Temperatibacter</taxon>
    </lineage>
</organism>
<dbReference type="EMBL" id="CP123872">
    <property type="protein sequence ID" value="WND02436.1"/>
    <property type="molecule type" value="Genomic_DNA"/>
</dbReference>
<name>A0AA52H8T1_9PROT</name>
<proteinExistence type="predicted"/>
<evidence type="ECO:0000313" key="1">
    <source>
        <dbReference type="EMBL" id="WND02436.1"/>
    </source>
</evidence>
<dbReference type="AlphaFoldDB" id="A0AA52H8T1"/>
<accession>A0AA52H8T1</accession>
<dbReference type="Gene3D" id="3.30.70.2400">
    <property type="entry name" value="Uncharacterised protein PF13773, DUF4170"/>
    <property type="match status" value="1"/>
</dbReference>
<evidence type="ECO:0000313" key="2">
    <source>
        <dbReference type="Proteomes" id="UP001268683"/>
    </source>
</evidence>